<feature type="transmembrane region" description="Helical" evidence="1">
    <location>
        <begin position="360"/>
        <end position="379"/>
    </location>
</feature>
<feature type="transmembrane region" description="Helical" evidence="1">
    <location>
        <begin position="183"/>
        <end position="200"/>
    </location>
</feature>
<sequence>MISIALCRTAWLHPGTSYVGNIADPQESMWFLEWTPFSVSHAHSPWTSDFMNYPHGLNLMWNTFTPLAALVIWPITATLGVVVAYNVLITLAFASAAWCAWLALRYLRMSPGASFAGGLLYGFSPYMIGQAGGHLHLVLAFFPPLLLLCVYETVIRQRHSPVLLGLLLGLLCVAEFFTSEELLLDGVVAAVCSVAILALFARDAVASRLPYVARVIGSAVVTSAVLLAWPLSVQFFGPERPIGVNHPKNTYVADLLSFVLPTQNQLIAPSAAVAHANGFSGNPAETTAYLGIPLIILLGFAVWRYWRTRLVRVTSLTALLMAVFAMGSRLHVDGRTTSIPLPWAAVVRLPLLSDALPVRFMVYFYLLAAVLVAVCVSRLSASGARDARASMVAAAAVTVALLPLLPHVPLPASTVTLPQFFSSSRDVSQIPVESTVLTAPFPYRDIVAVSSLVWQAQSGMRYKIVGGYWIGPDPPHTVTPQLERVLTDLGSTGVDETTPALLPALRLELRAACIRTIVVTPGPYAAREADLFARLLNRAPAHELDVLVWWNVNV</sequence>
<reference evidence="2 3" key="1">
    <citation type="submission" date="2020-10" db="EMBL/GenBank/DDBJ databases">
        <title>Ca. Dormibacterota MAGs.</title>
        <authorList>
            <person name="Montgomery K."/>
        </authorList>
    </citation>
    <scope>NUCLEOTIDE SEQUENCE [LARGE SCALE GENOMIC DNA]</scope>
    <source>
        <strain evidence="2">SC8812_S17_18</strain>
    </source>
</reference>
<keyword evidence="1" id="KW-1133">Transmembrane helix</keyword>
<dbReference type="AlphaFoldDB" id="A0A934JWV3"/>
<feature type="transmembrane region" description="Helical" evidence="1">
    <location>
        <begin position="59"/>
        <end position="76"/>
    </location>
</feature>
<feature type="transmembrane region" description="Helical" evidence="1">
    <location>
        <begin position="391"/>
        <end position="410"/>
    </location>
</feature>
<feature type="transmembrane region" description="Helical" evidence="1">
    <location>
        <begin position="161"/>
        <end position="177"/>
    </location>
</feature>
<keyword evidence="1" id="KW-0472">Membrane</keyword>
<feature type="transmembrane region" description="Helical" evidence="1">
    <location>
        <begin position="82"/>
        <end position="104"/>
    </location>
</feature>
<feature type="transmembrane region" description="Helical" evidence="1">
    <location>
        <begin position="313"/>
        <end position="332"/>
    </location>
</feature>
<dbReference type="EMBL" id="JAEKNS010000124">
    <property type="protein sequence ID" value="MBJ7595539.1"/>
    <property type="molecule type" value="Genomic_DNA"/>
</dbReference>
<name>A0A934JWV3_9BACT</name>
<gene>
    <name evidence="2" type="ORF">JF886_11905</name>
</gene>
<dbReference type="Proteomes" id="UP000606991">
    <property type="component" value="Unassembled WGS sequence"/>
</dbReference>
<evidence type="ECO:0000313" key="3">
    <source>
        <dbReference type="Proteomes" id="UP000606991"/>
    </source>
</evidence>
<feature type="transmembrane region" description="Helical" evidence="1">
    <location>
        <begin position="212"/>
        <end position="231"/>
    </location>
</feature>
<accession>A0A934JWV3</accession>
<dbReference type="RefSeq" id="WP_337312739.1">
    <property type="nucleotide sequence ID" value="NZ_JAEKNS010000124.1"/>
</dbReference>
<feature type="transmembrane region" description="Helical" evidence="1">
    <location>
        <begin position="134"/>
        <end position="154"/>
    </location>
</feature>
<organism evidence="2 3">
    <name type="scientific">Candidatus Aeolococcus gillhamiae</name>
    <dbReference type="NCBI Taxonomy" id="3127015"/>
    <lineage>
        <taxon>Bacteria</taxon>
        <taxon>Bacillati</taxon>
        <taxon>Candidatus Dormiibacterota</taxon>
        <taxon>Candidatus Dormibacteria</taxon>
        <taxon>Candidatus Aeolococcales</taxon>
        <taxon>Candidatus Aeolococcaceae</taxon>
        <taxon>Candidatus Aeolococcus</taxon>
    </lineage>
</organism>
<evidence type="ECO:0000313" key="2">
    <source>
        <dbReference type="EMBL" id="MBJ7595539.1"/>
    </source>
</evidence>
<proteinExistence type="predicted"/>
<comment type="caution">
    <text evidence="2">The sequence shown here is derived from an EMBL/GenBank/DDBJ whole genome shotgun (WGS) entry which is preliminary data.</text>
</comment>
<evidence type="ECO:0000256" key="1">
    <source>
        <dbReference type="SAM" id="Phobius"/>
    </source>
</evidence>
<feature type="transmembrane region" description="Helical" evidence="1">
    <location>
        <begin position="111"/>
        <end position="128"/>
    </location>
</feature>
<evidence type="ECO:0008006" key="4">
    <source>
        <dbReference type="Google" id="ProtNLM"/>
    </source>
</evidence>
<protein>
    <recommendedName>
        <fullName evidence="4">Glycosyltransferase RgtA/B/C/D-like domain-containing protein</fullName>
    </recommendedName>
</protein>
<keyword evidence="1" id="KW-0812">Transmembrane</keyword>
<feature type="transmembrane region" description="Helical" evidence="1">
    <location>
        <begin position="288"/>
        <end position="306"/>
    </location>
</feature>